<sequence>MMDQGKGLEQARCLMDQYWAATLALRQRAGSEEVHAYRIATRRLLALLALWRPLIHEPGLERRLMRAAGRLSALRDAQVYAAHFGGKAQPEVVPRVPMLTVRLARWLDRLLQVPADFNPLPLFQMHLGLGLADCLAEPGLERPSAGNRLRLRHWHRLRLVLKQTRYGVELLVGQGEGDPAWLSMLIEWQDRLGQLQDARQWRRRLRREKGRDKKVRALREAIRCQLHQLDCRQAELVGLRMALQRQD</sequence>
<dbReference type="Gene3D" id="1.40.20.10">
    <property type="entry name" value="CHAD domain"/>
    <property type="match status" value="1"/>
</dbReference>
<evidence type="ECO:0000259" key="1">
    <source>
        <dbReference type="PROSITE" id="PS51708"/>
    </source>
</evidence>
<reference evidence="2 3" key="1">
    <citation type="submission" date="2020-01" db="EMBL/GenBank/DDBJ databases">
        <title>Complete genome of Aeromonas media MC64.</title>
        <authorList>
            <person name="Cao G."/>
            <person name="Fu J."/>
            <person name="Zhong C."/>
        </authorList>
    </citation>
    <scope>NUCLEOTIDE SEQUENCE [LARGE SCALE GENOMIC DNA]</scope>
    <source>
        <strain evidence="2 3">MC64</strain>
    </source>
</reference>
<accession>A0AAE6SIZ3</accession>
<dbReference type="SMART" id="SM00880">
    <property type="entry name" value="CHAD"/>
    <property type="match status" value="1"/>
</dbReference>
<evidence type="ECO:0000313" key="3">
    <source>
        <dbReference type="Proteomes" id="UP000463871"/>
    </source>
</evidence>
<dbReference type="AlphaFoldDB" id="A0AAE6SIZ3"/>
<dbReference type="RefSeq" id="WP_161507182.1">
    <property type="nucleotide sequence ID" value="NZ_CAWPID010000001.1"/>
</dbReference>
<evidence type="ECO:0000313" key="2">
    <source>
        <dbReference type="EMBL" id="QHQ51356.1"/>
    </source>
</evidence>
<feature type="domain" description="CHAD" evidence="1">
    <location>
        <begin position="1"/>
        <end position="247"/>
    </location>
</feature>
<dbReference type="PROSITE" id="PS51708">
    <property type="entry name" value="CHAD"/>
    <property type="match status" value="1"/>
</dbReference>
<dbReference type="EMBL" id="CP047962">
    <property type="protein sequence ID" value="QHQ51356.1"/>
    <property type="molecule type" value="Genomic_DNA"/>
</dbReference>
<dbReference type="InterPro" id="IPR038186">
    <property type="entry name" value="CHAD_dom_sf"/>
</dbReference>
<dbReference type="PANTHER" id="PTHR39339:SF1">
    <property type="entry name" value="CHAD DOMAIN-CONTAINING PROTEIN"/>
    <property type="match status" value="1"/>
</dbReference>
<dbReference type="InterPro" id="IPR007899">
    <property type="entry name" value="CHAD_dom"/>
</dbReference>
<dbReference type="Pfam" id="PF05235">
    <property type="entry name" value="CHAD"/>
    <property type="match status" value="1"/>
</dbReference>
<organism evidence="2 3">
    <name type="scientific">Aeromonas media</name>
    <dbReference type="NCBI Taxonomy" id="651"/>
    <lineage>
        <taxon>Bacteria</taxon>
        <taxon>Pseudomonadati</taxon>
        <taxon>Pseudomonadota</taxon>
        <taxon>Gammaproteobacteria</taxon>
        <taxon>Aeromonadales</taxon>
        <taxon>Aeromonadaceae</taxon>
        <taxon>Aeromonas</taxon>
    </lineage>
</organism>
<proteinExistence type="predicted"/>
<gene>
    <name evidence="2" type="ORF">GWI30_11050</name>
</gene>
<name>A0AAE6SIZ3_AERME</name>
<dbReference type="Proteomes" id="UP000463871">
    <property type="component" value="Chromosome"/>
</dbReference>
<dbReference type="PANTHER" id="PTHR39339">
    <property type="entry name" value="SLR1444 PROTEIN"/>
    <property type="match status" value="1"/>
</dbReference>
<protein>
    <submittedName>
        <fullName evidence="2">CHAD domain-containing protein</fullName>
    </submittedName>
</protein>